<proteinExistence type="predicted"/>
<protein>
    <submittedName>
        <fullName evidence="2">Glycosyl transferase</fullName>
    </submittedName>
</protein>
<comment type="caution">
    <text evidence="2">The sequence shown here is derived from an EMBL/GenBank/DDBJ whole genome shotgun (WGS) entry which is preliminary data.</text>
</comment>
<feature type="domain" description="Glycosyltransferase 2-like" evidence="1">
    <location>
        <begin position="312"/>
        <end position="474"/>
    </location>
</feature>
<dbReference type="CDD" id="cd06433">
    <property type="entry name" value="GT_2_WfgS_like"/>
    <property type="match status" value="1"/>
</dbReference>
<dbReference type="InterPro" id="IPR029044">
    <property type="entry name" value="Nucleotide-diphossugar_trans"/>
</dbReference>
<gene>
    <name evidence="2" type="ORF">UV61_C0004G0010</name>
</gene>
<dbReference type="PANTHER" id="PTHR22916">
    <property type="entry name" value="GLYCOSYLTRANSFERASE"/>
    <property type="match status" value="1"/>
</dbReference>
<name>A0A0G1CNH2_9BACT</name>
<keyword evidence="2" id="KW-0808">Transferase</keyword>
<dbReference type="InterPro" id="IPR001173">
    <property type="entry name" value="Glyco_trans_2-like"/>
</dbReference>
<dbReference type="PANTHER" id="PTHR22916:SF65">
    <property type="entry name" value="SLR1065 PROTEIN"/>
    <property type="match status" value="1"/>
</dbReference>
<evidence type="ECO:0000313" key="3">
    <source>
        <dbReference type="Proteomes" id="UP000034050"/>
    </source>
</evidence>
<dbReference type="STRING" id="1618446.UV61_C0004G0010"/>
<evidence type="ECO:0000259" key="1">
    <source>
        <dbReference type="Pfam" id="PF00535"/>
    </source>
</evidence>
<organism evidence="2 3">
    <name type="scientific">Candidatus Gottesmanbacteria bacterium GW2011_GWB1_43_11</name>
    <dbReference type="NCBI Taxonomy" id="1618446"/>
    <lineage>
        <taxon>Bacteria</taxon>
        <taxon>Candidatus Gottesmaniibacteriota</taxon>
    </lineage>
</organism>
<dbReference type="SUPFAM" id="SSF53448">
    <property type="entry name" value="Nucleotide-diphospho-sugar transferases"/>
    <property type="match status" value="1"/>
</dbReference>
<dbReference type="Pfam" id="PF00535">
    <property type="entry name" value="Glycos_transf_2"/>
    <property type="match status" value="1"/>
</dbReference>
<dbReference type="GO" id="GO:0016740">
    <property type="term" value="F:transferase activity"/>
    <property type="evidence" value="ECO:0007669"/>
    <property type="project" value="UniProtKB-KW"/>
</dbReference>
<dbReference type="Gene3D" id="3.90.550.10">
    <property type="entry name" value="Spore Coat Polysaccharide Biosynthesis Protein SpsA, Chain A"/>
    <property type="match status" value="1"/>
</dbReference>
<accession>A0A0G1CNH2</accession>
<sequence length="614" mass="70934">MKRKKQFSFSTGRALWLQRQKLFRYRPRLVALSQAVNAISDSGLSQYAQVFTTVLEFQPNLIIELGRGYGNSTAVLTEAANQLPQTRSVVSICLSNDWQEKVSQRIAKIVPSDWFTKLDARTINIFDVEIKQLLKKNDKVLFVWDAHGWDVAECVLGSILPTFVGREHLVMVHDLMDIRHHTHLRDYKHRGIWRGYNEDNPDGPYLVIDTMASAFEEVIPLHDFLRKNDLSIHSVEHEVRETVFSKKEREAEFVKHLGREMGSPTSSWHWFSLNEKTPKTQFFFPDFKHPLQPTKRPTIVIPQRTNRQPLVSIVTPCFNSAKYLTECIESVLAQDYPLVEHIIQDGASTDMTAEILRKYSASKYRKRIKWVSEPDHGQADGLNKALQRAKGEILLVLNADDVLMPGACGWGVNKLQKHPEAAVVYGDEYFINDKSEITNVYVGKYPYSYERLFCVELVPPAQAAFIRRRMFQEVGLFADASLATCPDFEMWVRIGAKFPMQHEFGMVSKYRHHQGSEGDRSEMVTPMVKAKLMVINRTLANPRTPISIRSLKRRAYAGLYHWGAMVSGSCGAYKLQLYYLLLSFWYRPQLHKLIRMVRFTFRHLPNFIKNLLQF</sequence>
<dbReference type="AlphaFoldDB" id="A0A0G1CNH2"/>
<evidence type="ECO:0000313" key="2">
    <source>
        <dbReference type="EMBL" id="KKS87084.1"/>
    </source>
</evidence>
<dbReference type="Proteomes" id="UP000034050">
    <property type="component" value="Unassembled WGS sequence"/>
</dbReference>
<reference evidence="2 3" key="1">
    <citation type="journal article" date="2015" name="Nature">
        <title>rRNA introns, odd ribosomes, and small enigmatic genomes across a large radiation of phyla.</title>
        <authorList>
            <person name="Brown C.T."/>
            <person name="Hug L.A."/>
            <person name="Thomas B.C."/>
            <person name="Sharon I."/>
            <person name="Castelle C.J."/>
            <person name="Singh A."/>
            <person name="Wilkins M.J."/>
            <person name="Williams K.H."/>
            <person name="Banfield J.F."/>
        </authorList>
    </citation>
    <scope>NUCLEOTIDE SEQUENCE [LARGE SCALE GENOMIC DNA]</scope>
</reference>
<dbReference type="EMBL" id="LCFD01000004">
    <property type="protein sequence ID" value="KKS87084.1"/>
    <property type="molecule type" value="Genomic_DNA"/>
</dbReference>